<evidence type="ECO:0000313" key="1">
    <source>
        <dbReference type="EMBL" id="GAV06075.1"/>
    </source>
</evidence>
<reference evidence="1 2" key="1">
    <citation type="journal article" date="2016" name="Nat. Commun.">
        <title>Extremotolerant tardigrade genome and improved radiotolerance of human cultured cells by tardigrade-unique protein.</title>
        <authorList>
            <person name="Hashimoto T."/>
            <person name="Horikawa D.D."/>
            <person name="Saito Y."/>
            <person name="Kuwahara H."/>
            <person name="Kozuka-Hata H."/>
            <person name="Shin-I T."/>
            <person name="Minakuchi Y."/>
            <person name="Ohishi K."/>
            <person name="Motoyama A."/>
            <person name="Aizu T."/>
            <person name="Enomoto A."/>
            <person name="Kondo K."/>
            <person name="Tanaka S."/>
            <person name="Hara Y."/>
            <person name="Koshikawa S."/>
            <person name="Sagara H."/>
            <person name="Miura T."/>
            <person name="Yokobori S."/>
            <person name="Miyagawa K."/>
            <person name="Suzuki Y."/>
            <person name="Kubo T."/>
            <person name="Oyama M."/>
            <person name="Kohara Y."/>
            <person name="Fujiyama A."/>
            <person name="Arakawa K."/>
            <person name="Katayama T."/>
            <person name="Toyoda A."/>
            <person name="Kunieda T."/>
        </authorList>
    </citation>
    <scope>NUCLEOTIDE SEQUENCE [LARGE SCALE GENOMIC DNA]</scope>
    <source>
        <strain evidence="1 2">YOKOZUNA-1</strain>
    </source>
</reference>
<keyword evidence="2" id="KW-1185">Reference proteome</keyword>
<comment type="caution">
    <text evidence="1">The sequence shown here is derived from an EMBL/GenBank/DDBJ whole genome shotgun (WGS) entry which is preliminary data.</text>
</comment>
<name>A0A1D1VXA9_RAMVA</name>
<gene>
    <name evidence="1" type="primary">RvY_16111-1</name>
    <name evidence="1" type="synonym">RvY_16111.1</name>
    <name evidence="1" type="ORF">RvY_16111</name>
</gene>
<proteinExistence type="predicted"/>
<accession>A0A1D1VXA9</accession>
<sequence>MAPESIPFSAAGLALIKLKAAFFREGAVISSARYRKSMTFSAVNFLIRCCSHCLTKVVSWSNATKTSSVFLLISASEYS</sequence>
<protein>
    <submittedName>
        <fullName evidence="1">Uncharacterized protein</fullName>
    </submittedName>
</protein>
<dbReference type="AlphaFoldDB" id="A0A1D1VXA9"/>
<evidence type="ECO:0000313" key="2">
    <source>
        <dbReference type="Proteomes" id="UP000186922"/>
    </source>
</evidence>
<organism evidence="1 2">
    <name type="scientific">Ramazzottius varieornatus</name>
    <name type="common">Water bear</name>
    <name type="synonym">Tardigrade</name>
    <dbReference type="NCBI Taxonomy" id="947166"/>
    <lineage>
        <taxon>Eukaryota</taxon>
        <taxon>Metazoa</taxon>
        <taxon>Ecdysozoa</taxon>
        <taxon>Tardigrada</taxon>
        <taxon>Eutardigrada</taxon>
        <taxon>Parachela</taxon>
        <taxon>Hypsibioidea</taxon>
        <taxon>Ramazzottiidae</taxon>
        <taxon>Ramazzottius</taxon>
    </lineage>
</organism>
<dbReference type="Proteomes" id="UP000186922">
    <property type="component" value="Unassembled WGS sequence"/>
</dbReference>
<dbReference type="EMBL" id="BDGG01000013">
    <property type="protein sequence ID" value="GAV06075.1"/>
    <property type="molecule type" value="Genomic_DNA"/>
</dbReference>